<feature type="compositionally biased region" description="Low complexity" evidence="2">
    <location>
        <begin position="255"/>
        <end position="265"/>
    </location>
</feature>
<feature type="domain" description="RRM" evidence="3">
    <location>
        <begin position="55"/>
        <end position="142"/>
    </location>
</feature>
<feature type="region of interest" description="Disordered" evidence="2">
    <location>
        <begin position="18"/>
        <end position="46"/>
    </location>
</feature>
<dbReference type="AlphaFoldDB" id="A0A0G4F0P1"/>
<feature type="compositionally biased region" description="Low complexity" evidence="2">
    <location>
        <begin position="32"/>
        <end position="46"/>
    </location>
</feature>
<feature type="compositionally biased region" description="Polar residues" evidence="2">
    <location>
        <begin position="516"/>
        <end position="526"/>
    </location>
</feature>
<feature type="region of interest" description="Disordered" evidence="2">
    <location>
        <begin position="493"/>
        <end position="552"/>
    </location>
</feature>
<evidence type="ECO:0000313" key="5">
    <source>
        <dbReference type="Proteomes" id="UP000041254"/>
    </source>
</evidence>
<dbReference type="Gene3D" id="3.30.70.330">
    <property type="match status" value="1"/>
</dbReference>
<dbReference type="Gene3D" id="3.30.40.10">
    <property type="entry name" value="Zinc/RING finger domain, C3HC4 (zinc finger)"/>
    <property type="match status" value="1"/>
</dbReference>
<sequence>MAPSPGLYHTHNYPHRPSSCVMPPSHTHHHGAAAPGAAPPSSGGHLLSMGGGRAMLTVIVNVPPTTTRQDLVVTFKRYGTVELAMVVCDKKSRHPNKEWTATAGYAFVRFGTHPMAESALRAAEAGLIRIRGSRVRATWARKDSYSRESPATAAVAEDHPIPASELPLFTPLAMQSAPDHHRNTAPHENNAAAAVDVVTGPSDSAPSLDRNRDGGSVLAVSPSPHDDSIKGGGHMTPLEEQSLVVVKRDRRDSDGGPPAGASSASVVMGSQHHHSNKINNTNACHIGVRGQLYDIPRGPHHHQHHQHRSQQLQQQLQHQQQQRGQPYSPYADAMGPANRSNGTSHQDASSWHTQVKPLFAARPTPAEGFARGGQPGGGSGGGVHQRPPVEYSLREGDLKESDTLIQEALPSTKSDATYSMSRSGAGLTCSEPTKQPYKILGELLLSELPEVLCKLCRIHVAHKPKVLPCCDVFCGDCWEKWVGDLAAHVDPSQIPGGVSSTTPSPPSFPATPTSLQPPSAHSSPSETHGHPRRVASQPDVTQPVSHHDSEIDKSEPLTISRIMCPACRLLVPLDDVTDVDEHSKGPAGLVHKLMASLKVRCPNSSPAEALLSGGEGKDATRKHGFCLWTGMATDFVKHLQVCPFECPKKAGAKYPYAAQGVYSLGNADAPLFQALKYPLPQQPVNTAIEKVERHTGPLEGGQGMQPDGVGVGVAPPSPNGRTAAGDESTSWSCSDPPDDLHRPGRMWLPPKADNDGQVTGEDDDVSMAQWGSAHLPSDLFEESMSQLSADGRTPIQAASTGSQ</sequence>
<dbReference type="InterPro" id="IPR035979">
    <property type="entry name" value="RBD_domain_sf"/>
</dbReference>
<dbReference type="GO" id="GO:0003723">
    <property type="term" value="F:RNA binding"/>
    <property type="evidence" value="ECO:0007669"/>
    <property type="project" value="UniProtKB-UniRule"/>
</dbReference>
<dbReference type="InParanoid" id="A0A0G4F0P1"/>
<dbReference type="EMBL" id="CDMY01000357">
    <property type="protein sequence ID" value="CEM05416.1"/>
    <property type="molecule type" value="Genomic_DNA"/>
</dbReference>
<feature type="compositionally biased region" description="Polar residues" evidence="2">
    <location>
        <begin position="338"/>
        <end position="351"/>
    </location>
</feature>
<feature type="compositionally biased region" description="Gly residues" evidence="2">
    <location>
        <begin position="370"/>
        <end position="383"/>
    </location>
</feature>
<feature type="region of interest" description="Disordered" evidence="2">
    <location>
        <begin position="696"/>
        <end position="766"/>
    </location>
</feature>
<dbReference type="CDD" id="cd00590">
    <property type="entry name" value="RRM_SF"/>
    <property type="match status" value="1"/>
</dbReference>
<feature type="region of interest" description="Disordered" evidence="2">
    <location>
        <begin position="292"/>
        <end position="351"/>
    </location>
</feature>
<feature type="compositionally biased region" description="Basic residues" evidence="2">
    <location>
        <begin position="298"/>
        <end position="308"/>
    </location>
</feature>
<feature type="region of interest" description="Disordered" evidence="2">
    <location>
        <begin position="198"/>
        <end position="278"/>
    </location>
</feature>
<gene>
    <name evidence="4" type="ORF">Vbra_14260</name>
</gene>
<dbReference type="InterPro" id="IPR000504">
    <property type="entry name" value="RRM_dom"/>
</dbReference>
<name>A0A0G4F0P1_VITBC</name>
<dbReference type="SMART" id="SM00360">
    <property type="entry name" value="RRM"/>
    <property type="match status" value="1"/>
</dbReference>
<dbReference type="VEuPathDB" id="CryptoDB:Vbra_14260"/>
<reference evidence="4 5" key="1">
    <citation type="submission" date="2014-11" db="EMBL/GenBank/DDBJ databases">
        <authorList>
            <person name="Zhu J."/>
            <person name="Qi W."/>
            <person name="Song R."/>
        </authorList>
    </citation>
    <scope>NUCLEOTIDE SEQUENCE [LARGE SCALE GENOMIC DNA]</scope>
</reference>
<keyword evidence="5" id="KW-1185">Reference proteome</keyword>
<dbReference type="Proteomes" id="UP000041254">
    <property type="component" value="Unassembled WGS sequence"/>
</dbReference>
<dbReference type="SUPFAM" id="SSF54928">
    <property type="entry name" value="RNA-binding domain, RBD"/>
    <property type="match status" value="1"/>
</dbReference>
<dbReference type="InterPro" id="IPR013083">
    <property type="entry name" value="Znf_RING/FYVE/PHD"/>
</dbReference>
<feature type="compositionally biased region" description="Low complexity" evidence="2">
    <location>
        <begin position="309"/>
        <end position="325"/>
    </location>
</feature>
<dbReference type="PROSITE" id="PS50102">
    <property type="entry name" value="RRM"/>
    <property type="match status" value="1"/>
</dbReference>
<dbReference type="OrthoDB" id="266020at2759"/>
<evidence type="ECO:0000256" key="1">
    <source>
        <dbReference type="PROSITE-ProRule" id="PRU00176"/>
    </source>
</evidence>
<dbReference type="Pfam" id="PF00076">
    <property type="entry name" value="RRM_1"/>
    <property type="match status" value="1"/>
</dbReference>
<evidence type="ECO:0000259" key="3">
    <source>
        <dbReference type="PROSITE" id="PS50102"/>
    </source>
</evidence>
<evidence type="ECO:0000313" key="4">
    <source>
        <dbReference type="EMBL" id="CEM05416.1"/>
    </source>
</evidence>
<accession>A0A0G4F0P1</accession>
<evidence type="ECO:0000256" key="2">
    <source>
        <dbReference type="SAM" id="MobiDB-lite"/>
    </source>
</evidence>
<feature type="region of interest" description="Disordered" evidence="2">
    <location>
        <begin position="782"/>
        <end position="803"/>
    </location>
</feature>
<protein>
    <recommendedName>
        <fullName evidence="3">RRM domain-containing protein</fullName>
    </recommendedName>
</protein>
<dbReference type="InterPro" id="IPR012677">
    <property type="entry name" value="Nucleotide-bd_a/b_plait_sf"/>
</dbReference>
<proteinExistence type="predicted"/>
<organism evidence="4 5">
    <name type="scientific">Vitrella brassicaformis (strain CCMP3155)</name>
    <dbReference type="NCBI Taxonomy" id="1169540"/>
    <lineage>
        <taxon>Eukaryota</taxon>
        <taxon>Sar</taxon>
        <taxon>Alveolata</taxon>
        <taxon>Colpodellida</taxon>
        <taxon>Vitrellaceae</taxon>
        <taxon>Vitrella</taxon>
    </lineage>
</organism>
<feature type="region of interest" description="Disordered" evidence="2">
    <location>
        <begin position="364"/>
        <end position="388"/>
    </location>
</feature>
<keyword evidence="1" id="KW-0694">RNA-binding</keyword>